<dbReference type="AlphaFoldDB" id="A0A816IT19"/>
<evidence type="ECO:0000256" key="1">
    <source>
        <dbReference type="SAM" id="MobiDB-lite"/>
    </source>
</evidence>
<dbReference type="EMBL" id="HG994367">
    <property type="protein sequence ID" value="CAF1710424.1"/>
    <property type="molecule type" value="Genomic_DNA"/>
</dbReference>
<protein>
    <submittedName>
        <fullName evidence="2">(rape) hypothetical protein</fullName>
    </submittedName>
</protein>
<sequence>MTKMLNQNSSLIHQAISSLTNISYIHHTHYQFTYLNPLPSSPIPPLGDSSSPHQAAKHITDPTNLACRDHDARSDLRIINRKIILQTNSIESNIRSSYDRLSYQLFNRSSEISAAKIRLLDRESNRSY</sequence>
<accession>A0A816IT19</accession>
<dbReference type="Proteomes" id="UP001295469">
    <property type="component" value="Chromosome C03"/>
</dbReference>
<gene>
    <name evidence="2" type="ORF">DARMORV10_C03P80000.1</name>
</gene>
<feature type="region of interest" description="Disordered" evidence="1">
    <location>
        <begin position="43"/>
        <end position="62"/>
    </location>
</feature>
<evidence type="ECO:0000313" key="2">
    <source>
        <dbReference type="EMBL" id="CAF1710424.1"/>
    </source>
</evidence>
<organism evidence="2">
    <name type="scientific">Brassica napus</name>
    <name type="common">Rape</name>
    <dbReference type="NCBI Taxonomy" id="3708"/>
    <lineage>
        <taxon>Eukaryota</taxon>
        <taxon>Viridiplantae</taxon>
        <taxon>Streptophyta</taxon>
        <taxon>Embryophyta</taxon>
        <taxon>Tracheophyta</taxon>
        <taxon>Spermatophyta</taxon>
        <taxon>Magnoliopsida</taxon>
        <taxon>eudicotyledons</taxon>
        <taxon>Gunneridae</taxon>
        <taxon>Pentapetalae</taxon>
        <taxon>rosids</taxon>
        <taxon>malvids</taxon>
        <taxon>Brassicales</taxon>
        <taxon>Brassicaceae</taxon>
        <taxon>Brassiceae</taxon>
        <taxon>Brassica</taxon>
    </lineage>
</organism>
<reference evidence="2" key="1">
    <citation type="submission" date="2021-01" db="EMBL/GenBank/DDBJ databases">
        <authorList>
            <consortium name="Genoscope - CEA"/>
            <person name="William W."/>
        </authorList>
    </citation>
    <scope>NUCLEOTIDE SEQUENCE</scope>
</reference>
<name>A0A816IT19_BRANA</name>
<proteinExistence type="predicted"/>